<dbReference type="InParanoid" id="A0A0R0ERK3"/>
<proteinExistence type="predicted"/>
<sequence length="63" mass="7119">MAAQNDSSFSSLLVISSIISHSCTESSWSCEKLLAMEGESTLFKLRQCRIFNLLRFIKPRIPP</sequence>
<name>A0A0R0ERK3_SOYBN</name>
<reference evidence="1 2" key="1">
    <citation type="journal article" date="2010" name="Nature">
        <title>Genome sequence of the palaeopolyploid soybean.</title>
        <authorList>
            <person name="Schmutz J."/>
            <person name="Cannon S.B."/>
            <person name="Schlueter J."/>
            <person name="Ma J."/>
            <person name="Mitros T."/>
            <person name="Nelson W."/>
            <person name="Hyten D.L."/>
            <person name="Song Q."/>
            <person name="Thelen J.J."/>
            <person name="Cheng J."/>
            <person name="Xu D."/>
            <person name="Hellsten U."/>
            <person name="May G.D."/>
            <person name="Yu Y."/>
            <person name="Sakurai T."/>
            <person name="Umezawa T."/>
            <person name="Bhattacharyya M.K."/>
            <person name="Sandhu D."/>
            <person name="Valliyodan B."/>
            <person name="Lindquist E."/>
            <person name="Peto M."/>
            <person name="Grant D."/>
            <person name="Shu S."/>
            <person name="Goodstein D."/>
            <person name="Barry K."/>
            <person name="Futrell-Griggs M."/>
            <person name="Abernathy B."/>
            <person name="Du J."/>
            <person name="Tian Z."/>
            <person name="Zhu L."/>
            <person name="Gill N."/>
            <person name="Joshi T."/>
            <person name="Libault M."/>
            <person name="Sethuraman A."/>
            <person name="Zhang X.-C."/>
            <person name="Shinozaki K."/>
            <person name="Nguyen H.T."/>
            <person name="Wing R.A."/>
            <person name="Cregan P."/>
            <person name="Specht J."/>
            <person name="Grimwood J."/>
            <person name="Rokhsar D."/>
            <person name="Stacey G."/>
            <person name="Shoemaker R.C."/>
            <person name="Jackson S.A."/>
        </authorList>
    </citation>
    <scope>NUCLEOTIDE SEQUENCE [LARGE SCALE GENOMIC DNA]</scope>
    <source>
        <strain evidence="2">cv. Williams 82</strain>
        <tissue evidence="1">Callus</tissue>
    </source>
</reference>
<evidence type="ECO:0000313" key="1">
    <source>
        <dbReference type="EMBL" id="KRG93810.1"/>
    </source>
</evidence>
<gene>
    <name evidence="1" type="ORF">GLYMA_19G042800</name>
</gene>
<reference evidence="2" key="2">
    <citation type="submission" date="2018-02" db="UniProtKB">
        <authorList>
            <consortium name="EnsemblPlants"/>
        </authorList>
    </citation>
    <scope>IDENTIFICATION</scope>
    <source>
        <strain evidence="2">Williams 82</strain>
    </source>
</reference>
<dbReference type="Proteomes" id="UP000008827">
    <property type="component" value="Chromosome 19"/>
</dbReference>
<accession>A0A0R0ERK3</accession>
<dbReference type="Gramene" id="KRG93810">
    <property type="protein sequence ID" value="KRG93810"/>
    <property type="gene ID" value="GLYMA_19G042800"/>
</dbReference>
<reference evidence="1" key="3">
    <citation type="submission" date="2018-07" db="EMBL/GenBank/DDBJ databases">
        <title>WGS assembly of Glycine max.</title>
        <authorList>
            <person name="Schmutz J."/>
            <person name="Cannon S."/>
            <person name="Schlueter J."/>
            <person name="Ma J."/>
            <person name="Mitros T."/>
            <person name="Nelson W."/>
            <person name="Hyten D."/>
            <person name="Song Q."/>
            <person name="Thelen J."/>
            <person name="Cheng J."/>
            <person name="Xu D."/>
            <person name="Hellsten U."/>
            <person name="May G."/>
            <person name="Yu Y."/>
            <person name="Sakurai T."/>
            <person name="Umezawa T."/>
            <person name="Bhattacharyya M."/>
            <person name="Sandhu D."/>
            <person name="Valliyodan B."/>
            <person name="Lindquist E."/>
            <person name="Peto M."/>
            <person name="Grant D."/>
            <person name="Shu S."/>
            <person name="Goodstein D."/>
            <person name="Barry K."/>
            <person name="Futrell-Griggs M."/>
            <person name="Abernathy B."/>
            <person name="Du J."/>
            <person name="Tian Z."/>
            <person name="Zhu L."/>
            <person name="Gill N."/>
            <person name="Joshi T."/>
            <person name="Libault M."/>
            <person name="Sethuraman A."/>
            <person name="Zhang X."/>
            <person name="Shinozaki K."/>
            <person name="Nguyen H."/>
            <person name="Wing R."/>
            <person name="Cregan P."/>
            <person name="Specht J."/>
            <person name="Grimwood J."/>
            <person name="Rokhsar D."/>
            <person name="Stacey G."/>
            <person name="Shoemaker R."/>
            <person name="Jackson S."/>
        </authorList>
    </citation>
    <scope>NUCLEOTIDE SEQUENCE</scope>
    <source>
        <tissue evidence="1">Callus</tissue>
    </source>
</reference>
<evidence type="ECO:0000313" key="2">
    <source>
        <dbReference type="EnsemblPlants" id="KRG93810"/>
    </source>
</evidence>
<organism evidence="1">
    <name type="scientific">Glycine max</name>
    <name type="common">Soybean</name>
    <name type="synonym">Glycine hispida</name>
    <dbReference type="NCBI Taxonomy" id="3847"/>
    <lineage>
        <taxon>Eukaryota</taxon>
        <taxon>Viridiplantae</taxon>
        <taxon>Streptophyta</taxon>
        <taxon>Embryophyta</taxon>
        <taxon>Tracheophyta</taxon>
        <taxon>Spermatophyta</taxon>
        <taxon>Magnoliopsida</taxon>
        <taxon>eudicotyledons</taxon>
        <taxon>Gunneridae</taxon>
        <taxon>Pentapetalae</taxon>
        <taxon>rosids</taxon>
        <taxon>fabids</taxon>
        <taxon>Fabales</taxon>
        <taxon>Fabaceae</taxon>
        <taxon>Papilionoideae</taxon>
        <taxon>50 kb inversion clade</taxon>
        <taxon>NPAAA clade</taxon>
        <taxon>indigoferoid/millettioid clade</taxon>
        <taxon>Phaseoleae</taxon>
        <taxon>Glycine</taxon>
        <taxon>Glycine subgen. Soja</taxon>
    </lineage>
</organism>
<dbReference type="EMBL" id="CM000852">
    <property type="protein sequence ID" value="KRG93810.1"/>
    <property type="molecule type" value="Genomic_DNA"/>
</dbReference>
<keyword evidence="3" id="KW-1185">Reference proteome</keyword>
<evidence type="ECO:0000313" key="3">
    <source>
        <dbReference type="Proteomes" id="UP000008827"/>
    </source>
</evidence>
<dbReference type="EnsemblPlants" id="KRG93810">
    <property type="protein sequence ID" value="KRG93810"/>
    <property type="gene ID" value="GLYMA_19G042800"/>
</dbReference>
<protein>
    <submittedName>
        <fullName evidence="1 2">Uncharacterized protein</fullName>
    </submittedName>
</protein>
<dbReference type="AlphaFoldDB" id="A0A0R0ERK3"/>